<protein>
    <submittedName>
        <fullName evidence="2">Uncharacterized protein</fullName>
    </submittedName>
</protein>
<keyword evidence="1" id="KW-0812">Transmembrane</keyword>
<dbReference type="AlphaFoldDB" id="A0A8J6M8X6"/>
<keyword evidence="1" id="KW-0472">Membrane</keyword>
<accession>A0A8J6M8X6</accession>
<evidence type="ECO:0000313" key="3">
    <source>
        <dbReference type="Proteomes" id="UP000607645"/>
    </source>
</evidence>
<keyword evidence="3" id="KW-1185">Reference proteome</keyword>
<dbReference type="RefSeq" id="WP_155149098.1">
    <property type="nucleotide sequence ID" value="NZ_JACOPQ010000018.1"/>
</dbReference>
<dbReference type="EMBL" id="JACOPQ010000018">
    <property type="protein sequence ID" value="MBC5738632.1"/>
    <property type="molecule type" value="Genomic_DNA"/>
</dbReference>
<organism evidence="2 3">
    <name type="scientific">Lawsonibacter faecis</name>
    <dbReference type="NCBI Taxonomy" id="2763052"/>
    <lineage>
        <taxon>Bacteria</taxon>
        <taxon>Bacillati</taxon>
        <taxon>Bacillota</taxon>
        <taxon>Clostridia</taxon>
        <taxon>Eubacteriales</taxon>
        <taxon>Oscillospiraceae</taxon>
        <taxon>Lawsonibacter</taxon>
    </lineage>
</organism>
<evidence type="ECO:0000313" key="2">
    <source>
        <dbReference type="EMBL" id="MBC5738632.1"/>
    </source>
</evidence>
<reference evidence="2" key="1">
    <citation type="submission" date="2020-08" db="EMBL/GenBank/DDBJ databases">
        <title>Genome public.</title>
        <authorList>
            <person name="Liu C."/>
            <person name="Sun Q."/>
        </authorList>
    </citation>
    <scope>NUCLEOTIDE SEQUENCE</scope>
    <source>
        <strain evidence="2">NSJ-52</strain>
    </source>
</reference>
<feature type="transmembrane region" description="Helical" evidence="1">
    <location>
        <begin position="32"/>
        <end position="52"/>
    </location>
</feature>
<comment type="caution">
    <text evidence="2">The sequence shown here is derived from an EMBL/GenBank/DDBJ whole genome shotgun (WGS) entry which is preliminary data.</text>
</comment>
<gene>
    <name evidence="2" type="ORF">H8S62_16595</name>
</gene>
<sequence>MRRSHFLLLIPLLLGAACIVVNLLLVPLPDPLVRAAGAVLLLSLFLFVFTLVRARRPD</sequence>
<name>A0A8J6M8X6_9FIRM</name>
<dbReference type="PROSITE" id="PS51257">
    <property type="entry name" value="PROKAR_LIPOPROTEIN"/>
    <property type="match status" value="1"/>
</dbReference>
<proteinExistence type="predicted"/>
<feature type="transmembrane region" description="Helical" evidence="1">
    <location>
        <begin position="7"/>
        <end position="26"/>
    </location>
</feature>
<dbReference type="Proteomes" id="UP000607645">
    <property type="component" value="Unassembled WGS sequence"/>
</dbReference>
<keyword evidence="1" id="KW-1133">Transmembrane helix</keyword>
<evidence type="ECO:0000256" key="1">
    <source>
        <dbReference type="SAM" id="Phobius"/>
    </source>
</evidence>